<evidence type="ECO:0000313" key="3">
    <source>
        <dbReference type="EMBL" id="GAA3921321.1"/>
    </source>
</evidence>
<dbReference type="PANTHER" id="PTHR22550:SF18">
    <property type="entry name" value="VWFA DOMAIN-CONTAINING PROTEIN"/>
    <property type="match status" value="1"/>
</dbReference>
<dbReference type="Gene3D" id="3.40.50.410">
    <property type="entry name" value="von Willebrand factor, type A domain"/>
    <property type="match status" value="1"/>
</dbReference>
<keyword evidence="4" id="KW-1185">Reference proteome</keyword>
<dbReference type="InterPro" id="IPR050768">
    <property type="entry name" value="UPF0353/GerABKA_families"/>
</dbReference>
<accession>A0ABP7MIL3</accession>
<keyword evidence="1" id="KW-0472">Membrane</keyword>
<name>A0ABP7MIL3_9GAMM</name>
<dbReference type="RefSeq" id="WP_344797362.1">
    <property type="nucleotide sequence ID" value="NZ_BAABBN010000004.1"/>
</dbReference>
<keyword evidence="1" id="KW-0812">Transmembrane</keyword>
<dbReference type="Proteomes" id="UP001501565">
    <property type="component" value="Unassembled WGS sequence"/>
</dbReference>
<proteinExistence type="predicted"/>
<reference evidence="4" key="1">
    <citation type="journal article" date="2019" name="Int. J. Syst. Evol. Microbiol.">
        <title>The Global Catalogue of Microorganisms (GCM) 10K type strain sequencing project: providing services to taxonomists for standard genome sequencing and annotation.</title>
        <authorList>
            <consortium name="The Broad Institute Genomics Platform"/>
            <consortium name="The Broad Institute Genome Sequencing Center for Infectious Disease"/>
            <person name="Wu L."/>
            <person name="Ma J."/>
        </authorList>
    </citation>
    <scope>NUCLEOTIDE SEQUENCE [LARGE SCALE GENOMIC DNA]</scope>
    <source>
        <strain evidence="4">JCM 17551</strain>
    </source>
</reference>
<protein>
    <submittedName>
        <fullName evidence="3">VWA domain-containing protein</fullName>
    </submittedName>
</protein>
<dbReference type="PROSITE" id="PS50234">
    <property type="entry name" value="VWFA"/>
    <property type="match status" value="1"/>
</dbReference>
<keyword evidence="1" id="KW-1133">Transmembrane helix</keyword>
<dbReference type="SUPFAM" id="SSF53300">
    <property type="entry name" value="vWA-like"/>
    <property type="match status" value="1"/>
</dbReference>
<sequence length="352" mass="39635">MEFAWPLMFLLLPLPWLVWKKVPAAPETKQTPIYLPNASQWQQTVEMVSTSNNQTTNTKLILIFLTLSWCLLVTALARPQWVGEPIALPTQGHDLLLAVDLSGSMDTEDMVYQRKRMNRLNTVKVVVREFLQERKGDRIGLVVFGDAAFIHTPITRDLDSVSKLLMEAQVEMAGPNTAIGDAIIKSTDVLRDQPEQARIMILLTDGQNTAGEIEPIPAAELAAKHGIKIYTIGIGADSMTQSGLLGFFNNTVNPSKDLDEESLKTIAEKTGGLYFRAKNPEQLQSIYTRINELEPIDQDDQFIHPRKEWFYWPLAFSLFLYLSAYLLKFFNLSNFVMRIKSSANLTTNKGGN</sequence>
<dbReference type="SMART" id="SM00327">
    <property type="entry name" value="VWA"/>
    <property type="match status" value="1"/>
</dbReference>
<dbReference type="EMBL" id="BAABBN010000004">
    <property type="protein sequence ID" value="GAA3921321.1"/>
    <property type="molecule type" value="Genomic_DNA"/>
</dbReference>
<dbReference type="Pfam" id="PF00092">
    <property type="entry name" value="VWA"/>
    <property type="match status" value="1"/>
</dbReference>
<feature type="domain" description="VWFA" evidence="2">
    <location>
        <begin position="94"/>
        <end position="290"/>
    </location>
</feature>
<feature type="transmembrane region" description="Helical" evidence="1">
    <location>
        <begin position="309"/>
        <end position="330"/>
    </location>
</feature>
<gene>
    <name evidence="3" type="ORF">GCM10022277_16430</name>
</gene>
<dbReference type="CDD" id="cd01467">
    <property type="entry name" value="vWA_BatA_type"/>
    <property type="match status" value="1"/>
</dbReference>
<evidence type="ECO:0000256" key="1">
    <source>
        <dbReference type="SAM" id="Phobius"/>
    </source>
</evidence>
<dbReference type="InterPro" id="IPR036465">
    <property type="entry name" value="vWFA_dom_sf"/>
</dbReference>
<dbReference type="PANTHER" id="PTHR22550">
    <property type="entry name" value="SPORE GERMINATION PROTEIN"/>
    <property type="match status" value="1"/>
</dbReference>
<evidence type="ECO:0000259" key="2">
    <source>
        <dbReference type="PROSITE" id="PS50234"/>
    </source>
</evidence>
<organism evidence="3 4">
    <name type="scientific">Litoribacillus peritrichatus</name>
    <dbReference type="NCBI Taxonomy" id="718191"/>
    <lineage>
        <taxon>Bacteria</taxon>
        <taxon>Pseudomonadati</taxon>
        <taxon>Pseudomonadota</taxon>
        <taxon>Gammaproteobacteria</taxon>
        <taxon>Oceanospirillales</taxon>
        <taxon>Oceanospirillaceae</taxon>
        <taxon>Litoribacillus</taxon>
    </lineage>
</organism>
<dbReference type="InterPro" id="IPR033881">
    <property type="entry name" value="vWA_BatA_type"/>
</dbReference>
<evidence type="ECO:0000313" key="4">
    <source>
        <dbReference type="Proteomes" id="UP001501565"/>
    </source>
</evidence>
<comment type="caution">
    <text evidence="3">The sequence shown here is derived from an EMBL/GenBank/DDBJ whole genome shotgun (WGS) entry which is preliminary data.</text>
</comment>
<dbReference type="InterPro" id="IPR002035">
    <property type="entry name" value="VWF_A"/>
</dbReference>